<evidence type="ECO:0000256" key="1">
    <source>
        <dbReference type="SAM" id="Phobius"/>
    </source>
</evidence>
<keyword evidence="1" id="KW-1133">Transmembrane helix</keyword>
<evidence type="ECO:0000313" key="3">
    <source>
        <dbReference type="Proteomes" id="UP000236584"/>
    </source>
</evidence>
<dbReference type="AlphaFoldDB" id="A0A2I8VHW4"/>
<dbReference type="EMBL" id="CP026309">
    <property type="protein sequence ID" value="AUV81527.1"/>
    <property type="molecule type" value="Genomic_DNA"/>
</dbReference>
<protein>
    <submittedName>
        <fullName evidence="2">Uncharacterized protein</fullName>
    </submittedName>
</protein>
<name>A0A2I8VHW4_9EURY</name>
<reference evidence="2 3" key="1">
    <citation type="submission" date="2018-01" db="EMBL/GenBank/DDBJ databases">
        <title>Complete genome sequence of Salinigranum rubrum GX10T, an extremely halophilic archaeon isolated from a marine solar saltern.</title>
        <authorList>
            <person name="Han S."/>
        </authorList>
    </citation>
    <scope>NUCLEOTIDE SEQUENCE [LARGE SCALE GENOMIC DNA]</scope>
    <source>
        <strain evidence="2 3">GX10</strain>
    </source>
</reference>
<proteinExistence type="predicted"/>
<sequence>MEASVGSDKGIGFAVMLSLLTLVGGAVMLAGPGQLAKAWGFALAMVAAMLAVVFTQLYW</sequence>
<dbReference type="KEGG" id="srub:C2R22_07550"/>
<keyword evidence="1" id="KW-0812">Transmembrane</keyword>
<dbReference type="OrthoDB" id="170257at2157"/>
<accession>A0A2I8VHW4</accession>
<dbReference type="GeneID" id="35591934"/>
<keyword evidence="1" id="KW-0472">Membrane</keyword>
<dbReference type="RefSeq" id="WP_103425215.1">
    <property type="nucleotide sequence ID" value="NZ_CP026309.1"/>
</dbReference>
<gene>
    <name evidence="2" type="ORF">C2R22_07550</name>
</gene>
<dbReference type="InterPro" id="IPR055947">
    <property type="entry name" value="DUF7525"/>
</dbReference>
<feature type="transmembrane region" description="Helical" evidence="1">
    <location>
        <begin position="38"/>
        <end position="58"/>
    </location>
</feature>
<dbReference type="Proteomes" id="UP000236584">
    <property type="component" value="Chromosome"/>
</dbReference>
<dbReference type="Pfam" id="PF24369">
    <property type="entry name" value="DUF7525"/>
    <property type="match status" value="1"/>
</dbReference>
<evidence type="ECO:0000313" key="2">
    <source>
        <dbReference type="EMBL" id="AUV81527.1"/>
    </source>
</evidence>
<keyword evidence="3" id="KW-1185">Reference proteome</keyword>
<feature type="transmembrane region" description="Helical" evidence="1">
    <location>
        <begin position="12"/>
        <end position="31"/>
    </location>
</feature>
<organism evidence="2 3">
    <name type="scientific">Salinigranum rubrum</name>
    <dbReference type="NCBI Taxonomy" id="755307"/>
    <lineage>
        <taxon>Archaea</taxon>
        <taxon>Methanobacteriati</taxon>
        <taxon>Methanobacteriota</taxon>
        <taxon>Stenosarchaea group</taxon>
        <taxon>Halobacteria</taxon>
        <taxon>Halobacteriales</taxon>
        <taxon>Haloferacaceae</taxon>
        <taxon>Salinigranum</taxon>
    </lineage>
</organism>